<dbReference type="AlphaFoldDB" id="A0AAU9BZR4"/>
<dbReference type="EMBL" id="AP024718">
    <property type="protein sequence ID" value="BCX89255.1"/>
    <property type="molecule type" value="Genomic_DNA"/>
</dbReference>
<dbReference type="KEGG" id="meiy:MIN45_P1627"/>
<evidence type="ECO:0000313" key="2">
    <source>
        <dbReference type="EMBL" id="BCX89255.1"/>
    </source>
</evidence>
<evidence type="ECO:0000259" key="1">
    <source>
        <dbReference type="Pfam" id="PF01882"/>
    </source>
</evidence>
<feature type="domain" description="DUF58" evidence="1">
    <location>
        <begin position="64"/>
        <end position="251"/>
    </location>
</feature>
<reference evidence="3" key="1">
    <citation type="journal article" date="2024" name="Int. J. Syst. Evol. Microbiol.">
        <title>Methylomarinovum tepidoasis sp. nov., a moderately thermophilic methanotroph of the family Methylothermaceae isolated from a deep-sea hydrothermal field.</title>
        <authorList>
            <person name="Hirayama H."/>
            <person name="Takaki Y."/>
            <person name="Abe M."/>
            <person name="Miyazaki M."/>
            <person name="Uematsu K."/>
            <person name="Matsui Y."/>
            <person name="Takai K."/>
        </authorList>
    </citation>
    <scope>NUCLEOTIDE SEQUENCE [LARGE SCALE GENOMIC DNA]</scope>
    <source>
        <strain evidence="3">IN45</strain>
    </source>
</reference>
<dbReference type="InterPro" id="IPR002881">
    <property type="entry name" value="DUF58"/>
</dbReference>
<evidence type="ECO:0000313" key="3">
    <source>
        <dbReference type="Proteomes" id="UP001321450"/>
    </source>
</evidence>
<dbReference type="PANTHER" id="PTHR33608:SF6">
    <property type="entry name" value="BLL2464 PROTEIN"/>
    <property type="match status" value="1"/>
</dbReference>
<dbReference type="PANTHER" id="PTHR33608">
    <property type="entry name" value="BLL2464 PROTEIN"/>
    <property type="match status" value="1"/>
</dbReference>
<dbReference type="Proteomes" id="UP001321450">
    <property type="component" value="Chromosome"/>
</dbReference>
<keyword evidence="3" id="KW-1185">Reference proteome</keyword>
<name>A0AAU9BZR4_9GAMM</name>
<sequence>MTRLRPLREIFYRIPGRVEGHLPGAHRSREAGLGTLFYGVTDFLHHPDLQRLELRRSFTDPFRRLHVRIFEHPTVATVVIAADLSASMAAAGSKRLQLATLTEGLAMGARRLGDCFGFVGFDRRVRRGWVMPPMTATGWVRSWCQRLNDHPWQGDGAQGALQLAQWLPTRRCLVVLVSDFHWPDGLLPQVLGRLGTHLVVPVVLWSRAETEDWPRWGIRRVVDAETGREILAWLHPRWRHRLQERYRQRRQTLQRLFRTSGCQPLWLEDAIDPSRIERHFHALAG</sequence>
<organism evidence="2 3">
    <name type="scientific">Methylomarinovum tepidoasis</name>
    <dbReference type="NCBI Taxonomy" id="2840183"/>
    <lineage>
        <taxon>Bacteria</taxon>
        <taxon>Pseudomonadati</taxon>
        <taxon>Pseudomonadota</taxon>
        <taxon>Gammaproteobacteria</taxon>
        <taxon>Methylococcales</taxon>
        <taxon>Methylothermaceae</taxon>
        <taxon>Methylomarinovum</taxon>
    </lineage>
</organism>
<gene>
    <name evidence="2" type="ORF">MIN45_P1627</name>
</gene>
<accession>A0AAU9BZR4</accession>
<dbReference type="RefSeq" id="WP_286291547.1">
    <property type="nucleotide sequence ID" value="NZ_AP024718.1"/>
</dbReference>
<dbReference type="Pfam" id="PF01882">
    <property type="entry name" value="DUF58"/>
    <property type="match status" value="1"/>
</dbReference>
<dbReference type="SUPFAM" id="SSF53300">
    <property type="entry name" value="vWA-like"/>
    <property type="match status" value="1"/>
</dbReference>
<protein>
    <recommendedName>
        <fullName evidence="1">DUF58 domain-containing protein</fullName>
    </recommendedName>
</protein>
<proteinExistence type="predicted"/>
<dbReference type="InterPro" id="IPR036465">
    <property type="entry name" value="vWFA_dom_sf"/>
</dbReference>